<feature type="compositionally biased region" description="Basic and acidic residues" evidence="1">
    <location>
        <begin position="179"/>
        <end position="196"/>
    </location>
</feature>
<feature type="compositionally biased region" description="Basic and acidic residues" evidence="1">
    <location>
        <begin position="206"/>
        <end position="227"/>
    </location>
</feature>
<accession>A0AAN8Q5Z9</accession>
<feature type="region of interest" description="Disordered" evidence="1">
    <location>
        <begin position="125"/>
        <end position="448"/>
    </location>
</feature>
<name>A0AAN8Q5Z9_POLSC</name>
<feature type="compositionally biased region" description="Basic and acidic residues" evidence="1">
    <location>
        <begin position="355"/>
        <end position="368"/>
    </location>
</feature>
<dbReference type="AlphaFoldDB" id="A0AAN8Q5Z9"/>
<evidence type="ECO:0000313" key="3">
    <source>
        <dbReference type="Proteomes" id="UP001372834"/>
    </source>
</evidence>
<evidence type="ECO:0000313" key="2">
    <source>
        <dbReference type="EMBL" id="KAK6639118.1"/>
    </source>
</evidence>
<feature type="compositionally biased region" description="Low complexity" evidence="1">
    <location>
        <begin position="318"/>
        <end position="341"/>
    </location>
</feature>
<sequence length="500" mass="54504">MSGLHDRVASFLFCTAVTKITITPNVLAHYSQYSCVCETCDQKGGSAHKGRRRRNSDQNEIGSTLHKEDLENKGNKKRTNNRGTKKKILEEANNSKLRDVQVRVEDCLQAIRKFPGLSANEEIGDTVVSESSDKDESAVNDSPCGSRNSERKSQGEEETLRSPDEPEVACTEILNTGVKGKEKCSEKAVVEERTSEAAENAPVEVISDRRTRESESKQSEESSKKDGDDEDDGNTRKITRSTSSSTVVVKSNHDEAGPPVITSAPECNSVDDDGPLSRSSPFRMDDAAGTAVSRFPDDRSDSGVSSFRSGSGDERSGSRSSALSISDEPQSQLQSSTTQPTNRSPLFIPTNSSHSSDKSNSEPVRIWRDPSLAAEPRVRHVQSVQHQTLLMSHPPPASAPQPPANNSTPSVSPAQQALALAQAQTAHYPPVPPPPLLSPHPLHVPLPPPGLYSQLPEVLWKQRYPPLPVAPHLLGPAHTAAEELLERERAFFQDKDRLLR</sequence>
<feature type="compositionally biased region" description="Pro residues" evidence="1">
    <location>
        <begin position="393"/>
        <end position="403"/>
    </location>
</feature>
<feature type="compositionally biased region" description="Basic residues" evidence="1">
    <location>
        <begin position="75"/>
        <end position="86"/>
    </location>
</feature>
<dbReference type="EMBL" id="JAWJWE010000003">
    <property type="protein sequence ID" value="KAK6639118.1"/>
    <property type="molecule type" value="Genomic_DNA"/>
</dbReference>
<feature type="compositionally biased region" description="Basic and acidic residues" evidence="1">
    <location>
        <begin position="65"/>
        <end position="74"/>
    </location>
</feature>
<protein>
    <submittedName>
        <fullName evidence="2">Uncharacterized protein</fullName>
    </submittedName>
</protein>
<feature type="compositionally biased region" description="Basic and acidic residues" evidence="1">
    <location>
        <begin position="148"/>
        <end position="164"/>
    </location>
</feature>
<feature type="region of interest" description="Disordered" evidence="1">
    <location>
        <begin position="43"/>
        <end position="90"/>
    </location>
</feature>
<feature type="compositionally biased region" description="Pro residues" evidence="1">
    <location>
        <begin position="429"/>
        <end position="448"/>
    </location>
</feature>
<gene>
    <name evidence="2" type="ORF">RUM43_007388</name>
</gene>
<reference evidence="2 3" key="1">
    <citation type="submission" date="2023-10" db="EMBL/GenBank/DDBJ databases">
        <title>Genomes of two closely related lineages of the louse Polyplax serrata with different host specificities.</title>
        <authorList>
            <person name="Martinu J."/>
            <person name="Tarabai H."/>
            <person name="Stefka J."/>
            <person name="Hypsa V."/>
        </authorList>
    </citation>
    <scope>NUCLEOTIDE SEQUENCE [LARGE SCALE GENOMIC DNA]</scope>
    <source>
        <strain evidence="2">HR10_N</strain>
    </source>
</reference>
<proteinExistence type="predicted"/>
<comment type="caution">
    <text evidence="2">The sequence shown here is derived from an EMBL/GenBank/DDBJ whole genome shotgun (WGS) entry which is preliminary data.</text>
</comment>
<evidence type="ECO:0000256" key="1">
    <source>
        <dbReference type="SAM" id="MobiDB-lite"/>
    </source>
</evidence>
<feature type="compositionally biased region" description="Low complexity" evidence="1">
    <location>
        <begin position="404"/>
        <end position="424"/>
    </location>
</feature>
<organism evidence="2 3">
    <name type="scientific">Polyplax serrata</name>
    <name type="common">Common mouse louse</name>
    <dbReference type="NCBI Taxonomy" id="468196"/>
    <lineage>
        <taxon>Eukaryota</taxon>
        <taxon>Metazoa</taxon>
        <taxon>Ecdysozoa</taxon>
        <taxon>Arthropoda</taxon>
        <taxon>Hexapoda</taxon>
        <taxon>Insecta</taxon>
        <taxon>Pterygota</taxon>
        <taxon>Neoptera</taxon>
        <taxon>Paraneoptera</taxon>
        <taxon>Psocodea</taxon>
        <taxon>Troctomorpha</taxon>
        <taxon>Phthiraptera</taxon>
        <taxon>Anoplura</taxon>
        <taxon>Polyplacidae</taxon>
        <taxon>Polyplax</taxon>
    </lineage>
</organism>
<feature type="compositionally biased region" description="Low complexity" evidence="1">
    <location>
        <begin position="240"/>
        <end position="250"/>
    </location>
</feature>
<dbReference type="Proteomes" id="UP001372834">
    <property type="component" value="Unassembled WGS sequence"/>
</dbReference>